<comment type="subcellular location">
    <subcellularLocation>
        <location evidence="8">Cytoplasm</location>
    </subcellularLocation>
    <subcellularLocation>
        <location evidence="8">Cytoplasm</location>
        <location evidence="8">P-body</location>
    </subcellularLocation>
</comment>
<dbReference type="Gene3D" id="2.40.50.700">
    <property type="match status" value="1"/>
</dbReference>
<comment type="cofactor">
    <cofactor evidence="8">
        <name>Mg(2+)</name>
        <dbReference type="ChEBI" id="CHEBI:18420"/>
    </cofactor>
    <cofactor evidence="8">
        <name>Mn(2+)</name>
        <dbReference type="ChEBI" id="CHEBI:29035"/>
    </cofactor>
</comment>
<keyword evidence="4 8" id="KW-0378">Hydrolase</keyword>
<dbReference type="InterPro" id="IPR028591">
    <property type="entry name" value="DIS3L2"/>
</dbReference>
<comment type="similarity">
    <text evidence="8">Belongs to the RNR ribonuclease family. DIS3L2 subfamily.</text>
</comment>
<dbReference type="Pfam" id="PF17216">
    <property type="entry name" value="Rrp44_CSD1"/>
    <property type="match status" value="1"/>
</dbReference>
<dbReference type="HAMAP" id="MF_03045">
    <property type="entry name" value="DIS3L2"/>
    <property type="match status" value="1"/>
</dbReference>
<feature type="compositionally biased region" description="Basic and acidic residues" evidence="9">
    <location>
        <begin position="47"/>
        <end position="63"/>
    </location>
</feature>
<feature type="site" description="Important for catalytic activity" evidence="8">
    <location>
        <position position="568"/>
    </location>
</feature>
<dbReference type="InterPro" id="IPR022966">
    <property type="entry name" value="RNase_II/R_CS"/>
</dbReference>
<evidence type="ECO:0000256" key="3">
    <source>
        <dbReference type="ARBA" id="ARBA00022723"/>
    </source>
</evidence>
<dbReference type="OrthoDB" id="372421at2759"/>
<keyword evidence="1 8" id="KW-0963">Cytoplasm</keyword>
<evidence type="ECO:0000256" key="8">
    <source>
        <dbReference type="HAMAP-Rule" id="MF_03045"/>
    </source>
</evidence>
<feature type="compositionally biased region" description="Polar residues" evidence="9">
    <location>
        <begin position="69"/>
        <end position="82"/>
    </location>
</feature>
<dbReference type="PANTHER" id="PTHR23355:SF9">
    <property type="entry name" value="DIS3-LIKE EXONUCLEASE 2"/>
    <property type="match status" value="1"/>
</dbReference>
<dbReference type="SUPFAM" id="SSF50249">
    <property type="entry name" value="Nucleic acid-binding proteins"/>
    <property type="match status" value="3"/>
</dbReference>
<keyword evidence="8" id="KW-0464">Manganese</keyword>
<feature type="compositionally biased region" description="Basic and acidic residues" evidence="9">
    <location>
        <begin position="1004"/>
        <end position="1031"/>
    </location>
</feature>
<dbReference type="Pfam" id="PF17877">
    <property type="entry name" value="Dis3l2_C_term"/>
    <property type="match status" value="1"/>
</dbReference>
<feature type="compositionally biased region" description="Basic and acidic residues" evidence="9">
    <location>
        <begin position="247"/>
        <end position="256"/>
    </location>
</feature>
<evidence type="ECO:0000313" key="12">
    <source>
        <dbReference type="Proteomes" id="UP001152795"/>
    </source>
</evidence>
<dbReference type="GO" id="GO:0000175">
    <property type="term" value="F:3'-5'-RNA exonuclease activity"/>
    <property type="evidence" value="ECO:0007669"/>
    <property type="project" value="UniProtKB-UniRule"/>
</dbReference>
<dbReference type="InterPro" id="IPR041093">
    <property type="entry name" value="Dis3l2-like_C"/>
</dbReference>
<feature type="compositionally biased region" description="Basic residues" evidence="9">
    <location>
        <begin position="184"/>
        <end position="197"/>
    </location>
</feature>
<keyword evidence="7 8" id="KW-0694">RNA-binding</keyword>
<name>A0A6S7HY99_PARCT</name>
<feature type="binding site" evidence="8">
    <location>
        <position position="560"/>
    </location>
    <ligand>
        <name>Mg(2+)</name>
        <dbReference type="ChEBI" id="CHEBI:18420"/>
    </ligand>
</feature>
<keyword evidence="5 8" id="KW-0269">Exonuclease</keyword>
<evidence type="ECO:0000256" key="9">
    <source>
        <dbReference type="SAM" id="MobiDB-lite"/>
    </source>
</evidence>
<sequence length="1077" mass="121848">MASTATENDHVLAESAEKNDEHLKETEEIDGRKQKKRRRRRKRGKKHGSEGDFVVKSEERTTGEETSTVRNKSPSTKNSDLSSVEKHEKENPLQAEQNSAADAKQKTDTERLSTIATKEKLKGGPPQSEASAPDKQTSHNNKHSPNKSDVTNTPNNSSKHKQSCHSEHIPSTPDTHETADRNTPKHHGRQYRGRIPRHGQDYQGTPPNQTSKQSSHHRQNTPGDDDKQNSPTRRSNHEGPQTPVTEEAGHHREGGHSSKKKKHKKKMIFEEYWSKEKVSAALKRGEVHKGNLRISAKNYEMAWVSLREFKRDITILGMVPRNRALDGDVVALEILPKENWKIMHDEMKYHEDLVEDTGEKLTNLHLTSEEENNGNGEKSGSTLPGSPKSPGEKRKIDVNEVPEQYLQRTAKVVYIIEKKHPRIACGYLRPMKDPNDPDGLFSPTDCQLPRFRIAHSDCPPGFFNRPQDFATTLMIVRLTEWHREAPLDSCLAKGVFARSLGEAGEIEPETDSILLINDIDSSPFSQEVLDCLPKDLPWKIPQEELESRRDFRDVCVFSIDPATARDLDDALHCTKLDDGTFELGVHIADVSFFVKENTALDEVASSRATSTYMVQKVIPMLPRLLCEELCSLNPNEDRLTFSVVWKMDGNGVIQDEWMGKGIIRSRVKLSYEHAQDMIDKPEKVWGEKEHPPLASGATITDIVQRVRDLHQIAAKLRQQRFDNGTLRLDKAKISFDLNGETGLPHGWHPYVQRESNKLIEEYMLLANMAVARRIYEAFPDRAMLRCHPKPDARQLEEVSALCSSLGINFSHASSKGIQETLNTFPPNSPEHLVLSHLCMKPMKAAKYFCAAAAEGDPEEFLHYALSVPLYTHFTSPIRRYPDVIVHRLLAACLEVEPSPEFASEDLDVIAGRCNDKKLAAKKAGEASTELYLGAFVRECGPLTEDGIVVHVMHESVDVLVREFGIIKRVYFKFCDEVKSFDFQEGHKTRPAEVLITWKGPHDKRKTDEEQDADRKKGSHKGEKTSSKEDSHHHQHRRTDTLKIFTRVRVLLKTESDKTKNKGGLKFSGELLQNSGKE</sequence>
<dbReference type="PANTHER" id="PTHR23355">
    <property type="entry name" value="RIBONUCLEASE"/>
    <property type="match status" value="1"/>
</dbReference>
<dbReference type="Pfam" id="PF00773">
    <property type="entry name" value="RNB"/>
    <property type="match status" value="1"/>
</dbReference>
<evidence type="ECO:0000256" key="2">
    <source>
        <dbReference type="ARBA" id="ARBA00022722"/>
    </source>
</evidence>
<dbReference type="AlphaFoldDB" id="A0A6S7HY99"/>
<feature type="compositionally biased region" description="Polar residues" evidence="9">
    <location>
        <begin position="128"/>
        <end position="139"/>
    </location>
</feature>
<dbReference type="GO" id="GO:0008266">
    <property type="term" value="F:poly(U) RNA binding"/>
    <property type="evidence" value="ECO:0007669"/>
    <property type="project" value="UniProtKB-ARBA"/>
</dbReference>
<dbReference type="InterPro" id="IPR041505">
    <property type="entry name" value="Dis3_CSD2"/>
</dbReference>
<feature type="compositionally biased region" description="Polar residues" evidence="9">
    <location>
        <begin position="229"/>
        <end position="244"/>
    </location>
</feature>
<evidence type="ECO:0000256" key="5">
    <source>
        <dbReference type="ARBA" id="ARBA00022839"/>
    </source>
</evidence>
<dbReference type="Proteomes" id="UP001152795">
    <property type="component" value="Unassembled WGS sequence"/>
</dbReference>
<dbReference type="Gene3D" id="2.40.50.140">
    <property type="entry name" value="Nucleic acid-binding proteins"/>
    <property type="match status" value="1"/>
</dbReference>
<dbReference type="GO" id="GO:1990074">
    <property type="term" value="P:polyuridylation-dependent mRNA catabolic process"/>
    <property type="evidence" value="ECO:0007669"/>
    <property type="project" value="UniProtKB-UniRule"/>
</dbReference>
<evidence type="ECO:0000256" key="1">
    <source>
        <dbReference type="ARBA" id="ARBA00022490"/>
    </source>
</evidence>
<evidence type="ECO:0000313" key="11">
    <source>
        <dbReference type="EMBL" id="CAB4011345.1"/>
    </source>
</evidence>
<dbReference type="GO" id="GO:0046872">
    <property type="term" value="F:metal ion binding"/>
    <property type="evidence" value="ECO:0007669"/>
    <property type="project" value="UniProtKB-KW"/>
</dbReference>
<dbReference type="EC" id="3.1.13.-" evidence="8"/>
<accession>A0A6S7HY99</accession>
<evidence type="ECO:0000256" key="4">
    <source>
        <dbReference type="ARBA" id="ARBA00022801"/>
    </source>
</evidence>
<dbReference type="SMART" id="SM00955">
    <property type="entry name" value="RNB"/>
    <property type="match status" value="1"/>
</dbReference>
<feature type="compositionally biased region" description="Basic and acidic residues" evidence="9">
    <location>
        <begin position="103"/>
        <end position="122"/>
    </location>
</feature>
<gene>
    <name evidence="11" type="ORF">PACLA_8A015944</name>
</gene>
<feature type="compositionally biased region" description="Basic and acidic residues" evidence="9">
    <location>
        <begin position="164"/>
        <end position="183"/>
    </location>
</feature>
<dbReference type="GO" id="GO:0000956">
    <property type="term" value="P:nuclear-transcribed mRNA catabolic process"/>
    <property type="evidence" value="ECO:0007669"/>
    <property type="project" value="UniProtKB-UniRule"/>
</dbReference>
<feature type="region of interest" description="Disordered" evidence="9">
    <location>
        <begin position="995"/>
        <end position="1041"/>
    </location>
</feature>
<comment type="function">
    <text evidence="8">3'-5'-exoribonuclease that specifically recognizes RNAs polyuridylated at their 3' end and mediates their degradation. Component of an exosome-independent RNA degradation pathway that mediates degradation of cytoplasmic mRNAs that have been deadenylated and subsequently uridylated at their 3'.</text>
</comment>
<feature type="compositionally biased region" description="Polar residues" evidence="9">
    <location>
        <begin position="147"/>
        <end position="157"/>
    </location>
</feature>
<organism evidence="11 12">
    <name type="scientific">Paramuricea clavata</name>
    <name type="common">Red gorgonian</name>
    <name type="synonym">Violescent sea-whip</name>
    <dbReference type="NCBI Taxonomy" id="317549"/>
    <lineage>
        <taxon>Eukaryota</taxon>
        <taxon>Metazoa</taxon>
        <taxon>Cnidaria</taxon>
        <taxon>Anthozoa</taxon>
        <taxon>Octocorallia</taxon>
        <taxon>Malacalcyonacea</taxon>
        <taxon>Plexauridae</taxon>
        <taxon>Paramuricea</taxon>
    </lineage>
</organism>
<dbReference type="InterPro" id="IPR033771">
    <property type="entry name" value="Rrp44_CSD1"/>
</dbReference>
<dbReference type="Gene3D" id="2.40.50.690">
    <property type="match status" value="1"/>
</dbReference>
<feature type="domain" description="RNB" evidence="10">
    <location>
        <begin position="548"/>
        <end position="895"/>
    </location>
</feature>
<dbReference type="PROSITE" id="PS01175">
    <property type="entry name" value="RIBONUCLEASE_II"/>
    <property type="match status" value="1"/>
</dbReference>
<dbReference type="EMBL" id="CACRXK020007117">
    <property type="protein sequence ID" value="CAB4011345.1"/>
    <property type="molecule type" value="Genomic_DNA"/>
</dbReference>
<feature type="compositionally biased region" description="Basic residues" evidence="9">
    <location>
        <begin position="33"/>
        <end position="46"/>
    </location>
</feature>
<evidence type="ECO:0000256" key="6">
    <source>
        <dbReference type="ARBA" id="ARBA00022842"/>
    </source>
</evidence>
<keyword evidence="2 8" id="KW-0540">Nuclease</keyword>
<dbReference type="Pfam" id="PF17849">
    <property type="entry name" value="OB_Dis3"/>
    <property type="match status" value="1"/>
</dbReference>
<keyword evidence="3 8" id="KW-0479">Metal-binding</keyword>
<keyword evidence="12" id="KW-1185">Reference proteome</keyword>
<evidence type="ECO:0000256" key="7">
    <source>
        <dbReference type="ARBA" id="ARBA00022884"/>
    </source>
</evidence>
<feature type="region of interest" description="Disordered" evidence="9">
    <location>
        <begin position="1057"/>
        <end position="1077"/>
    </location>
</feature>
<feature type="region of interest" description="Disordered" evidence="9">
    <location>
        <begin position="1"/>
        <end position="264"/>
    </location>
</feature>
<protein>
    <recommendedName>
        <fullName evidence="8">DIS3-like exonuclease 2</fullName>
        <ecNumber evidence="8">3.1.13.-</ecNumber>
    </recommendedName>
</protein>
<dbReference type="GO" id="GO:0010587">
    <property type="term" value="P:miRNA catabolic process"/>
    <property type="evidence" value="ECO:0007669"/>
    <property type="project" value="TreeGrafter"/>
</dbReference>
<dbReference type="InterPro" id="IPR001900">
    <property type="entry name" value="RNase_II/R"/>
</dbReference>
<feature type="compositionally biased region" description="Polar residues" evidence="9">
    <location>
        <begin position="202"/>
        <end position="213"/>
    </location>
</feature>
<dbReference type="InterPro" id="IPR050180">
    <property type="entry name" value="RNR_Ribonuclease"/>
</dbReference>
<dbReference type="InterPro" id="IPR012340">
    <property type="entry name" value="NA-bd_OB-fold"/>
</dbReference>
<dbReference type="GO" id="GO:0000932">
    <property type="term" value="C:P-body"/>
    <property type="evidence" value="ECO:0007669"/>
    <property type="project" value="UniProtKB-SubCell"/>
</dbReference>
<keyword evidence="6 8" id="KW-0460">Magnesium</keyword>
<feature type="region of interest" description="Disordered" evidence="9">
    <location>
        <begin position="367"/>
        <end position="399"/>
    </location>
</feature>
<comment type="caution">
    <text evidence="11">The sequence shown here is derived from an EMBL/GenBank/DDBJ whole genome shotgun (WGS) entry which is preliminary data.</text>
</comment>
<evidence type="ECO:0000259" key="10">
    <source>
        <dbReference type="SMART" id="SM00955"/>
    </source>
</evidence>
<reference evidence="11" key="1">
    <citation type="submission" date="2020-04" db="EMBL/GenBank/DDBJ databases">
        <authorList>
            <person name="Alioto T."/>
            <person name="Alioto T."/>
            <person name="Gomez Garrido J."/>
        </authorList>
    </citation>
    <scope>NUCLEOTIDE SEQUENCE</scope>
    <source>
        <strain evidence="11">A484AB</strain>
    </source>
</reference>
<dbReference type="FunFam" id="2.40.50.700:FF:000003">
    <property type="entry name" value="DIS3-like exonuclease 2"/>
    <property type="match status" value="1"/>
</dbReference>
<feature type="compositionally biased region" description="Basic and acidic residues" evidence="9">
    <location>
        <begin position="7"/>
        <end position="32"/>
    </location>
</feature>
<feature type="binding site" evidence="8">
    <location>
        <position position="569"/>
    </location>
    <ligand>
        <name>Mg(2+)</name>
        <dbReference type="ChEBI" id="CHEBI:18420"/>
    </ligand>
</feature>
<proteinExistence type="inferred from homology"/>